<dbReference type="AlphaFoldDB" id="A1ZY12"/>
<gene>
    <name evidence="1" type="ORF">M23134_05551</name>
</gene>
<reference evidence="1 2" key="1">
    <citation type="submission" date="2007-01" db="EMBL/GenBank/DDBJ databases">
        <authorList>
            <person name="Haygood M."/>
            <person name="Podell S."/>
            <person name="Anderson C."/>
            <person name="Hopkinson B."/>
            <person name="Roe K."/>
            <person name="Barbeau K."/>
            <person name="Gaasterland T."/>
            <person name="Ferriera S."/>
            <person name="Johnson J."/>
            <person name="Kravitz S."/>
            <person name="Beeson K."/>
            <person name="Sutton G."/>
            <person name="Rogers Y.-H."/>
            <person name="Friedman R."/>
            <person name="Frazier M."/>
            <person name="Venter J.C."/>
        </authorList>
    </citation>
    <scope>NUCLEOTIDE SEQUENCE [LARGE SCALE GENOMIC DNA]</scope>
    <source>
        <strain evidence="1 2">ATCC 23134</strain>
    </source>
</reference>
<evidence type="ECO:0000313" key="2">
    <source>
        <dbReference type="Proteomes" id="UP000004095"/>
    </source>
</evidence>
<proteinExistence type="predicted"/>
<keyword evidence="2" id="KW-1185">Reference proteome</keyword>
<dbReference type="EMBL" id="AAWS01000062">
    <property type="protein sequence ID" value="EAY24749.1"/>
    <property type="molecule type" value="Genomic_DNA"/>
</dbReference>
<name>A1ZY12_MICM2</name>
<dbReference type="Proteomes" id="UP000004095">
    <property type="component" value="Unassembled WGS sequence"/>
</dbReference>
<protein>
    <submittedName>
        <fullName evidence="1">Uncharacterized protein</fullName>
    </submittedName>
</protein>
<accession>A1ZY12</accession>
<comment type="caution">
    <text evidence="1">The sequence shown here is derived from an EMBL/GenBank/DDBJ whole genome shotgun (WGS) entry which is preliminary data.</text>
</comment>
<evidence type="ECO:0000313" key="1">
    <source>
        <dbReference type="EMBL" id="EAY24749.1"/>
    </source>
</evidence>
<organism evidence="1 2">
    <name type="scientific">Microscilla marina ATCC 23134</name>
    <dbReference type="NCBI Taxonomy" id="313606"/>
    <lineage>
        <taxon>Bacteria</taxon>
        <taxon>Pseudomonadati</taxon>
        <taxon>Bacteroidota</taxon>
        <taxon>Cytophagia</taxon>
        <taxon>Cytophagales</taxon>
        <taxon>Microscillaceae</taxon>
        <taxon>Microscilla</taxon>
    </lineage>
</organism>
<sequence>MVLFQQNIRTHLEKLVFDLDDLLDVYPRTRALHPYEMIQALEEQLQVLHQEIGLVSNKAKVYKLLATQR</sequence>